<protein>
    <submittedName>
        <fullName evidence="3">COMM domain-containing protein</fullName>
    </submittedName>
</protein>
<dbReference type="AlphaFoldDB" id="A0A183D444"/>
<accession>A0A183D444</accession>
<proteinExistence type="predicted"/>
<dbReference type="Proteomes" id="UP000271098">
    <property type="component" value="Unassembled WGS sequence"/>
</dbReference>
<evidence type="ECO:0000313" key="2">
    <source>
        <dbReference type="Proteomes" id="UP000271098"/>
    </source>
</evidence>
<dbReference type="EMBL" id="UYRT01005997">
    <property type="protein sequence ID" value="VDK39752.1"/>
    <property type="molecule type" value="Genomic_DNA"/>
</dbReference>
<keyword evidence="2" id="KW-1185">Reference proteome</keyword>
<organism evidence="3">
    <name type="scientific">Gongylonema pulchrum</name>
    <dbReference type="NCBI Taxonomy" id="637853"/>
    <lineage>
        <taxon>Eukaryota</taxon>
        <taxon>Metazoa</taxon>
        <taxon>Ecdysozoa</taxon>
        <taxon>Nematoda</taxon>
        <taxon>Chromadorea</taxon>
        <taxon>Rhabditida</taxon>
        <taxon>Spirurina</taxon>
        <taxon>Spiruromorpha</taxon>
        <taxon>Spiruroidea</taxon>
        <taxon>Gongylonematidae</taxon>
        <taxon>Gongylonema</taxon>
    </lineage>
</organism>
<reference evidence="3" key="1">
    <citation type="submission" date="2016-06" db="UniProtKB">
        <authorList>
            <consortium name="WormBaseParasite"/>
        </authorList>
    </citation>
    <scope>IDENTIFICATION</scope>
</reference>
<reference evidence="1 2" key="2">
    <citation type="submission" date="2018-11" db="EMBL/GenBank/DDBJ databases">
        <authorList>
            <consortium name="Pathogen Informatics"/>
        </authorList>
    </citation>
    <scope>NUCLEOTIDE SEQUENCE [LARGE SCALE GENOMIC DNA]</scope>
</reference>
<dbReference type="WBParaSite" id="GPUH_0000349101-mRNA-1">
    <property type="protein sequence ID" value="GPUH_0000349101-mRNA-1"/>
    <property type="gene ID" value="GPUH_0000349101"/>
</dbReference>
<name>A0A183D444_9BILA</name>
<gene>
    <name evidence="1" type="ORF">GPUH_LOCUS3483</name>
</gene>
<dbReference type="OrthoDB" id="47328at2759"/>
<evidence type="ECO:0000313" key="1">
    <source>
        <dbReference type="EMBL" id="VDK39752.1"/>
    </source>
</evidence>
<evidence type="ECO:0000313" key="3">
    <source>
        <dbReference type="WBParaSite" id="GPUH_0000349101-mRNA-1"/>
    </source>
</evidence>
<sequence length="156" mass="17455">MFSGLHHSVSQGDARAAGLNVEVTDLLAKDNGLITPVGCLSELQSLVLNLNSFFRQESERLSDEDLCKMLMDCRKGSSKLARLKTFPVTFKLELSGSCDESLMRYLFHLLIDSGGFKKSCCPINARGLINAEERIVNFIVFYQKTVAFEQNFSKFC</sequence>